<dbReference type="GO" id="GO:0006364">
    <property type="term" value="P:rRNA processing"/>
    <property type="evidence" value="ECO:0007669"/>
    <property type="project" value="InterPro"/>
</dbReference>
<comment type="caution">
    <text evidence="5">The sequence shown here is derived from an EMBL/GenBank/DDBJ whole genome shotgun (WGS) entry which is preliminary data.</text>
</comment>
<dbReference type="PANTHER" id="PTHR33603:SF1">
    <property type="entry name" value="RIBOSOMAL RNA LARGE SUBUNIT METHYLTRANSFERASE H"/>
    <property type="match status" value="1"/>
</dbReference>
<evidence type="ECO:0000313" key="5">
    <source>
        <dbReference type="EMBL" id="PQM30733.1"/>
    </source>
</evidence>
<dbReference type="EMBL" id="JTLV02000001">
    <property type="protein sequence ID" value="PQM30733.1"/>
    <property type="molecule type" value="Genomic_DNA"/>
</dbReference>
<dbReference type="GO" id="GO:0032259">
    <property type="term" value="P:methylation"/>
    <property type="evidence" value="ECO:0007669"/>
    <property type="project" value="UniProtKB-KW"/>
</dbReference>
<evidence type="ECO:0000256" key="4">
    <source>
        <dbReference type="ARBA" id="ARBA00038303"/>
    </source>
</evidence>
<dbReference type="Pfam" id="PF02590">
    <property type="entry name" value="SPOUT_MTase"/>
    <property type="match status" value="1"/>
</dbReference>
<dbReference type="Proteomes" id="UP000031565">
    <property type="component" value="Unassembled WGS sequence"/>
</dbReference>
<keyword evidence="6" id="KW-1185">Reference proteome</keyword>
<dbReference type="PANTHER" id="PTHR33603">
    <property type="entry name" value="METHYLTRANSFERASE"/>
    <property type="match status" value="1"/>
</dbReference>
<dbReference type="Gene3D" id="3.40.1280.10">
    <property type="match status" value="1"/>
</dbReference>
<accession>A0A2P6FB79</accession>
<dbReference type="AlphaFoldDB" id="A0A2P6FB79"/>
<dbReference type="EC" id="2.1.1.177" evidence="5"/>
<sequence>MFLERIKHYAKIEIIEIKEIVNKNEQVAVNEQTVLVIKKALDYPDYYKVLLALDGKSLTSEKIAALIADVKDFKKAKLMFIIGGSHGFNLTINPRTGCFSIKLWSNNITASIMSINFTRTNLSGI</sequence>
<comment type="similarity">
    <text evidence="4">Belongs to the RNA methyltransferase RlmH family.</text>
</comment>
<gene>
    <name evidence="5" type="primary">rlmH</name>
    <name evidence="5" type="ORF">SMSRO_SF005200</name>
</gene>
<proteinExistence type="inferred from homology"/>
<protein>
    <submittedName>
        <fullName evidence="5">Ribosomal RNA large subunit methyltransferase H</fullName>
        <ecNumber evidence="5">2.1.1.177</ecNumber>
    </submittedName>
</protein>
<evidence type="ECO:0000313" key="6">
    <source>
        <dbReference type="Proteomes" id="UP000031565"/>
    </source>
</evidence>
<dbReference type="InterPro" id="IPR029026">
    <property type="entry name" value="tRNA_m1G_MTases_N"/>
</dbReference>
<dbReference type="InterPro" id="IPR003742">
    <property type="entry name" value="RlmH-like"/>
</dbReference>
<evidence type="ECO:0000256" key="3">
    <source>
        <dbReference type="ARBA" id="ARBA00022691"/>
    </source>
</evidence>
<dbReference type="SUPFAM" id="SSF75217">
    <property type="entry name" value="alpha/beta knot"/>
    <property type="match status" value="1"/>
</dbReference>
<dbReference type="GO" id="GO:0008168">
    <property type="term" value="F:methyltransferase activity"/>
    <property type="evidence" value="ECO:0007669"/>
    <property type="project" value="UniProtKB-KW"/>
</dbReference>
<dbReference type="InterPro" id="IPR029028">
    <property type="entry name" value="Alpha/beta_knot_MTases"/>
</dbReference>
<keyword evidence="3" id="KW-0949">S-adenosyl-L-methionine</keyword>
<evidence type="ECO:0000256" key="1">
    <source>
        <dbReference type="ARBA" id="ARBA00022603"/>
    </source>
</evidence>
<reference evidence="5 6" key="1">
    <citation type="journal article" date="2015" name="MBio">
        <title>Genome sequence of the Drosophila melanogaster male-killing Spiroplasma strain MSRO endosymbiont.</title>
        <authorList>
            <person name="Paredes J.C."/>
            <person name="Herren J.K."/>
            <person name="Schupfer F."/>
            <person name="Marin R."/>
            <person name="Claverol S."/>
            <person name="Kuo C.H."/>
            <person name="Lemaitre B."/>
            <person name="Beven L."/>
        </authorList>
    </citation>
    <scope>NUCLEOTIDE SEQUENCE [LARGE SCALE GENOMIC DNA]</scope>
    <source>
        <strain evidence="5 6">MSRO</strain>
    </source>
</reference>
<dbReference type="STRING" id="2138.SMSRO_v1c04900"/>
<organism evidence="5 6">
    <name type="scientific">Spiroplasma poulsonii</name>
    <dbReference type="NCBI Taxonomy" id="2138"/>
    <lineage>
        <taxon>Bacteria</taxon>
        <taxon>Bacillati</taxon>
        <taxon>Mycoplasmatota</taxon>
        <taxon>Mollicutes</taxon>
        <taxon>Entomoplasmatales</taxon>
        <taxon>Spiroplasmataceae</taxon>
        <taxon>Spiroplasma</taxon>
    </lineage>
</organism>
<keyword evidence="1 5" id="KW-0489">Methyltransferase</keyword>
<name>A0A2P6FB79_9MOLU</name>
<evidence type="ECO:0000256" key="2">
    <source>
        <dbReference type="ARBA" id="ARBA00022679"/>
    </source>
</evidence>
<keyword evidence="2 5" id="KW-0808">Transferase</keyword>